<reference evidence="9" key="1">
    <citation type="journal article" date="2019" name="Int. J. Syst. Evol. Microbiol.">
        <title>The Global Catalogue of Microorganisms (GCM) 10K type strain sequencing project: providing services to taxonomists for standard genome sequencing and annotation.</title>
        <authorList>
            <consortium name="The Broad Institute Genomics Platform"/>
            <consortium name="The Broad Institute Genome Sequencing Center for Infectious Disease"/>
            <person name="Wu L."/>
            <person name="Ma J."/>
        </authorList>
    </citation>
    <scope>NUCLEOTIDE SEQUENCE [LARGE SCALE GENOMIC DNA]</scope>
    <source>
        <strain evidence="9">CGMCC 1.18439</strain>
    </source>
</reference>
<comment type="similarity">
    <text evidence="6">Belongs to the binding-protein-dependent transport system permease family.</text>
</comment>
<keyword evidence="9" id="KW-1185">Reference proteome</keyword>
<feature type="transmembrane region" description="Helical" evidence="6">
    <location>
        <begin position="134"/>
        <end position="154"/>
    </location>
</feature>
<feature type="transmembrane region" description="Helical" evidence="6">
    <location>
        <begin position="389"/>
        <end position="412"/>
    </location>
</feature>
<keyword evidence="3 6" id="KW-0812">Transmembrane</keyword>
<feature type="transmembrane region" description="Helical" evidence="6">
    <location>
        <begin position="174"/>
        <end position="197"/>
    </location>
</feature>
<accession>A0ABQ3K315</accession>
<feature type="domain" description="ABC transmembrane type-1" evidence="7">
    <location>
        <begin position="174"/>
        <end position="442"/>
    </location>
</feature>
<feature type="transmembrane region" description="Helical" evidence="6">
    <location>
        <begin position="107"/>
        <end position="127"/>
    </location>
</feature>
<keyword evidence="5 6" id="KW-0472">Membrane</keyword>
<dbReference type="SUPFAM" id="SSF161098">
    <property type="entry name" value="MetI-like"/>
    <property type="match status" value="1"/>
</dbReference>
<evidence type="ECO:0000256" key="1">
    <source>
        <dbReference type="ARBA" id="ARBA00004141"/>
    </source>
</evidence>
<dbReference type="InterPro" id="IPR051204">
    <property type="entry name" value="ABC_transp_perm/SBD"/>
</dbReference>
<dbReference type="Proteomes" id="UP000632154">
    <property type="component" value="Unassembled WGS sequence"/>
</dbReference>
<feature type="transmembrane region" description="Helical" evidence="6">
    <location>
        <begin position="318"/>
        <end position="341"/>
    </location>
</feature>
<evidence type="ECO:0000313" key="9">
    <source>
        <dbReference type="Proteomes" id="UP000632154"/>
    </source>
</evidence>
<feature type="transmembrane region" description="Helical" evidence="6">
    <location>
        <begin position="209"/>
        <end position="232"/>
    </location>
</feature>
<dbReference type="Pfam" id="PF00528">
    <property type="entry name" value="BPD_transp_1"/>
    <property type="match status" value="1"/>
</dbReference>
<evidence type="ECO:0000256" key="5">
    <source>
        <dbReference type="ARBA" id="ARBA00023136"/>
    </source>
</evidence>
<evidence type="ECO:0000259" key="7">
    <source>
        <dbReference type="PROSITE" id="PS50928"/>
    </source>
</evidence>
<sequence length="476" mass="48844">MSRARPDPIVLLGAALGLAALALPWVNFRENRLVLGEGFPLLGLPAGWLLPALWLALGALAWSSWRSDARTAWLGAVLFAVTCAGVSGLLGGAASSLMLEATPLARVSPAGGFWLSVLALYVAGFGLSRWPGAARWSGLLGLLAFAAVPLLGWWQDLGLAQEYANIAGTFWPQLGLHLALSLTALLLALILGLPLGLAAARHERLSGTVLGVAGFLQTVPSVALFGLVLPVFSALGRDATLGSYVGWAGGALLLGTALWRLFGQKIAGLLGGLLALLGVQALLLLGGLALIGMLEGVWLGGRSFSPEALSLSAPLSAWGIRGIGAAPALLALTIYALLPVVTNTFVGLRSVPPALTDAARGLGMTGGQILRRAEWPIALPFIMEGIRAALVLTFGIATIAPLIGAGGLGFFIQRGVEGNVPDLVLLGALPIVLVALLLSGLVGWLGQRLTPPGLRPEAAAQGAELTEASPEVRSVS</sequence>
<feature type="transmembrane region" description="Helical" evidence="6">
    <location>
        <begin position="424"/>
        <end position="445"/>
    </location>
</feature>
<dbReference type="InterPro" id="IPR000515">
    <property type="entry name" value="MetI-like"/>
</dbReference>
<evidence type="ECO:0000313" key="8">
    <source>
        <dbReference type="EMBL" id="GHF95438.1"/>
    </source>
</evidence>
<protein>
    <submittedName>
        <fullName evidence="8">Amino acid ABC transporter permease</fullName>
    </submittedName>
</protein>
<feature type="transmembrane region" description="Helical" evidence="6">
    <location>
        <begin position="274"/>
        <end position="298"/>
    </location>
</feature>
<evidence type="ECO:0000256" key="2">
    <source>
        <dbReference type="ARBA" id="ARBA00022448"/>
    </source>
</evidence>
<dbReference type="Gene3D" id="1.10.3720.10">
    <property type="entry name" value="MetI-like"/>
    <property type="match status" value="1"/>
</dbReference>
<dbReference type="CDD" id="cd06261">
    <property type="entry name" value="TM_PBP2"/>
    <property type="match status" value="1"/>
</dbReference>
<evidence type="ECO:0000256" key="6">
    <source>
        <dbReference type="RuleBase" id="RU363032"/>
    </source>
</evidence>
<evidence type="ECO:0000256" key="3">
    <source>
        <dbReference type="ARBA" id="ARBA00022692"/>
    </source>
</evidence>
<keyword evidence="4 6" id="KW-1133">Transmembrane helix</keyword>
<keyword evidence="2 6" id="KW-0813">Transport</keyword>
<feature type="transmembrane region" description="Helical" evidence="6">
    <location>
        <begin position="46"/>
        <end position="65"/>
    </location>
</feature>
<dbReference type="InterPro" id="IPR035906">
    <property type="entry name" value="MetI-like_sf"/>
</dbReference>
<dbReference type="RefSeq" id="WP_189642017.1">
    <property type="nucleotide sequence ID" value="NZ_BNAL01000003.1"/>
</dbReference>
<feature type="transmembrane region" description="Helical" evidence="6">
    <location>
        <begin position="72"/>
        <end position="95"/>
    </location>
</feature>
<organism evidence="8 9">
    <name type="scientific">Deinococcus piscis</name>
    <dbReference type="NCBI Taxonomy" id="394230"/>
    <lineage>
        <taxon>Bacteria</taxon>
        <taxon>Thermotogati</taxon>
        <taxon>Deinococcota</taxon>
        <taxon>Deinococci</taxon>
        <taxon>Deinococcales</taxon>
        <taxon>Deinococcaceae</taxon>
        <taxon>Deinococcus</taxon>
    </lineage>
</organism>
<dbReference type="PANTHER" id="PTHR30177:SF30">
    <property type="entry name" value="GLYCINE BETAINE UPTAKE SYSTEM PERMEASE PROTEIN YEHY"/>
    <property type="match status" value="1"/>
</dbReference>
<dbReference type="EMBL" id="BNAL01000003">
    <property type="protein sequence ID" value="GHF95438.1"/>
    <property type="molecule type" value="Genomic_DNA"/>
</dbReference>
<gene>
    <name evidence="8" type="ORF">GCM10017783_04180</name>
</gene>
<name>A0ABQ3K315_9DEIO</name>
<comment type="caution">
    <text evidence="8">The sequence shown here is derived from an EMBL/GenBank/DDBJ whole genome shotgun (WGS) entry which is preliminary data.</text>
</comment>
<feature type="transmembrane region" description="Helical" evidence="6">
    <location>
        <begin position="244"/>
        <end position="262"/>
    </location>
</feature>
<evidence type="ECO:0000256" key="4">
    <source>
        <dbReference type="ARBA" id="ARBA00022989"/>
    </source>
</evidence>
<dbReference type="PANTHER" id="PTHR30177">
    <property type="entry name" value="GLYCINE BETAINE/L-PROLINE TRANSPORT SYSTEM PERMEASE PROTEIN PROW"/>
    <property type="match status" value="1"/>
</dbReference>
<dbReference type="PROSITE" id="PS50928">
    <property type="entry name" value="ABC_TM1"/>
    <property type="match status" value="1"/>
</dbReference>
<proteinExistence type="inferred from homology"/>
<comment type="subcellular location">
    <subcellularLocation>
        <location evidence="6">Cell membrane</location>
        <topology evidence="6">Multi-pass membrane protein</topology>
    </subcellularLocation>
    <subcellularLocation>
        <location evidence="1">Membrane</location>
        <topology evidence="1">Multi-pass membrane protein</topology>
    </subcellularLocation>
</comment>